<dbReference type="PROSITE" id="PS00028">
    <property type="entry name" value="ZINC_FINGER_C2H2_1"/>
    <property type="match status" value="4"/>
</dbReference>
<dbReference type="PANTHER" id="PTHR19818:SF139">
    <property type="entry name" value="PAIR-RULE PROTEIN ODD-PAIRED"/>
    <property type="match status" value="1"/>
</dbReference>
<keyword evidence="4 6" id="KW-0863">Zinc-finger</keyword>
<proteinExistence type="predicted"/>
<dbReference type="EMBL" id="JAFNEN010000546">
    <property type="protein sequence ID" value="KAG8180855.1"/>
    <property type="molecule type" value="Genomic_DNA"/>
</dbReference>
<feature type="region of interest" description="Disordered" evidence="7">
    <location>
        <begin position="698"/>
        <end position="727"/>
    </location>
</feature>
<dbReference type="InterPro" id="IPR009057">
    <property type="entry name" value="Homeodomain-like_sf"/>
</dbReference>
<dbReference type="PROSITE" id="PS50157">
    <property type="entry name" value="ZINC_FINGER_C2H2_2"/>
    <property type="match status" value="4"/>
</dbReference>
<dbReference type="InterPro" id="IPR050329">
    <property type="entry name" value="GLI_C2H2-zinc-finger"/>
</dbReference>
<comment type="subcellular location">
    <subcellularLocation>
        <location evidence="1">Nucleus</location>
    </subcellularLocation>
</comment>
<feature type="compositionally biased region" description="Basic and acidic residues" evidence="7">
    <location>
        <begin position="180"/>
        <end position="196"/>
    </location>
</feature>
<dbReference type="InterPro" id="IPR013087">
    <property type="entry name" value="Znf_C2H2_type"/>
</dbReference>
<dbReference type="PANTHER" id="PTHR19818">
    <property type="entry name" value="ZINC FINGER PROTEIN ZIC AND GLI"/>
    <property type="match status" value="1"/>
</dbReference>
<feature type="region of interest" description="Disordered" evidence="7">
    <location>
        <begin position="164"/>
        <end position="218"/>
    </location>
</feature>
<comment type="caution">
    <text evidence="9">The sequence shown here is derived from an EMBL/GenBank/DDBJ whole genome shotgun (WGS) entry which is preliminary data.</text>
</comment>
<evidence type="ECO:0000256" key="4">
    <source>
        <dbReference type="ARBA" id="ARBA00022771"/>
    </source>
</evidence>
<feature type="domain" description="C2H2-type" evidence="8">
    <location>
        <begin position="580"/>
        <end position="607"/>
    </location>
</feature>
<sequence length="796" mass="90474">MADDVFVLMMTRHDILDFYKPQHSTVTYINVKVSNNKHFYKNNYCYYGILVLESLGKTWSLLKWIVLEYKYCFTLLTMFEVYSEVRATLSAKVIGAIEGSVLDAIRQCVLTATIEQVIIGTSTQYQLCGTLDGILIAKTRLEEMMGSLQVKKIAIEPTDLDSTTLSEENSSLADEGNTSCDKDKTSCLSDDKERETNASSNGYMSTNTESSSMRTLRPKQALSKKLRLFLKERPRGSARLAKQLRSLKKAATRRHDPEWLSENLQQMKLATEDSDLDSTGTDMKVKAPTRRPCKARNYEAVSDVKYSCDLCPFKTKRSSHLVKHMTGHEKVLCCPHCSYQTTKKRYYDRHLRLHCHKRTSLHQCTECSYKTHRKKMASTTKRKIHQYSEAALEEAWQELSTIRAASRKFGVPRGTLQDRIHGRVSEGPRKMGPDAVLTLAEEKKLVQWIKDLVKCGFPRKVEDLLNTVQKIILDDGRKNPFKNGRPGKKWYASFLKRNPGLEHRVSQGVSKGRAIVTEEAIKKWFKELEDFLKNMTILIYLNIQAGYLMEMKLRLACVPKLAREHFHRHTKSVHGTDRPHLCHICGKSFKRGDNLLQHSHLHSDSTPDHECTTCGKNFRSQSHLIEHRAVHSEHRNFLCEVCGASFKTKSVHRKHVQSIHRNPKAFPCDVCFKKFNTQYTLKRHKKTHLAKPKLLAEPTDLSATEKDSDVPGIPYNSPQSASESDPGLMVNMPVPSVAAMQQPTISMINPPVPVVPVFSVSTNVLATNVLQQLQQPLLPTTEPSAVVYLGNSFPQL</sequence>
<dbReference type="Gene3D" id="3.30.160.60">
    <property type="entry name" value="Classic Zinc Finger"/>
    <property type="match status" value="4"/>
</dbReference>
<dbReference type="SUPFAM" id="SSF46689">
    <property type="entry name" value="Homeodomain-like"/>
    <property type="match status" value="1"/>
</dbReference>
<keyword evidence="3" id="KW-0677">Repeat</keyword>
<evidence type="ECO:0000256" key="2">
    <source>
        <dbReference type="ARBA" id="ARBA00022723"/>
    </source>
</evidence>
<gene>
    <name evidence="9" type="ORF">JTE90_023007</name>
</gene>
<reference evidence="9 10" key="1">
    <citation type="journal article" date="2022" name="Nat. Ecol. Evol.">
        <title>A masculinizing supergene underlies an exaggerated male reproductive morph in a spider.</title>
        <authorList>
            <person name="Hendrickx F."/>
            <person name="De Corte Z."/>
            <person name="Sonet G."/>
            <person name="Van Belleghem S.M."/>
            <person name="Kostlbacher S."/>
            <person name="Vangestel C."/>
        </authorList>
    </citation>
    <scope>NUCLEOTIDE SEQUENCE [LARGE SCALE GENOMIC DNA]</scope>
    <source>
        <strain evidence="9">W744_W776</strain>
    </source>
</reference>
<evidence type="ECO:0000256" key="5">
    <source>
        <dbReference type="ARBA" id="ARBA00022833"/>
    </source>
</evidence>
<feature type="domain" description="C2H2-type" evidence="8">
    <location>
        <begin position="637"/>
        <end position="665"/>
    </location>
</feature>
<evidence type="ECO:0000259" key="8">
    <source>
        <dbReference type="PROSITE" id="PS50157"/>
    </source>
</evidence>
<dbReference type="SUPFAM" id="SSF57667">
    <property type="entry name" value="beta-beta-alpha zinc fingers"/>
    <property type="match status" value="2"/>
</dbReference>
<evidence type="ECO:0000256" key="3">
    <source>
        <dbReference type="ARBA" id="ARBA00022737"/>
    </source>
</evidence>
<dbReference type="SMART" id="SM00355">
    <property type="entry name" value="ZnF_C2H2"/>
    <property type="match status" value="6"/>
</dbReference>
<dbReference type="GO" id="GO:0000981">
    <property type="term" value="F:DNA-binding transcription factor activity, RNA polymerase II-specific"/>
    <property type="evidence" value="ECO:0007669"/>
    <property type="project" value="TreeGrafter"/>
</dbReference>
<name>A0AAV6U971_9ARAC</name>
<dbReference type="GO" id="GO:0045944">
    <property type="term" value="P:positive regulation of transcription by RNA polymerase II"/>
    <property type="evidence" value="ECO:0007669"/>
    <property type="project" value="UniProtKB-ARBA"/>
</dbReference>
<evidence type="ECO:0000313" key="9">
    <source>
        <dbReference type="EMBL" id="KAG8180855.1"/>
    </source>
</evidence>
<dbReference type="AlphaFoldDB" id="A0AAV6U971"/>
<evidence type="ECO:0000256" key="6">
    <source>
        <dbReference type="PROSITE-ProRule" id="PRU00042"/>
    </source>
</evidence>
<evidence type="ECO:0000313" key="10">
    <source>
        <dbReference type="Proteomes" id="UP000827092"/>
    </source>
</evidence>
<organism evidence="9 10">
    <name type="scientific">Oedothorax gibbosus</name>
    <dbReference type="NCBI Taxonomy" id="931172"/>
    <lineage>
        <taxon>Eukaryota</taxon>
        <taxon>Metazoa</taxon>
        <taxon>Ecdysozoa</taxon>
        <taxon>Arthropoda</taxon>
        <taxon>Chelicerata</taxon>
        <taxon>Arachnida</taxon>
        <taxon>Araneae</taxon>
        <taxon>Araneomorphae</taxon>
        <taxon>Entelegynae</taxon>
        <taxon>Araneoidea</taxon>
        <taxon>Linyphiidae</taxon>
        <taxon>Erigoninae</taxon>
        <taxon>Oedothorax</taxon>
    </lineage>
</organism>
<dbReference type="Pfam" id="PF00096">
    <property type="entry name" value="zf-C2H2"/>
    <property type="match status" value="1"/>
</dbReference>
<feature type="compositionally biased region" description="Polar residues" evidence="7">
    <location>
        <begin position="164"/>
        <end position="179"/>
    </location>
</feature>
<dbReference type="InterPro" id="IPR036236">
    <property type="entry name" value="Znf_C2H2_sf"/>
</dbReference>
<evidence type="ECO:0000256" key="1">
    <source>
        <dbReference type="ARBA" id="ARBA00004123"/>
    </source>
</evidence>
<dbReference type="Gene3D" id="1.10.10.60">
    <property type="entry name" value="Homeodomain-like"/>
    <property type="match status" value="1"/>
</dbReference>
<dbReference type="GO" id="GO:0000978">
    <property type="term" value="F:RNA polymerase II cis-regulatory region sequence-specific DNA binding"/>
    <property type="evidence" value="ECO:0007669"/>
    <property type="project" value="TreeGrafter"/>
</dbReference>
<protein>
    <recommendedName>
        <fullName evidence="8">C2H2-type domain-containing protein</fullName>
    </recommendedName>
</protein>
<feature type="domain" description="C2H2-type" evidence="8">
    <location>
        <begin position="666"/>
        <end position="693"/>
    </location>
</feature>
<dbReference type="GO" id="GO:0008270">
    <property type="term" value="F:zinc ion binding"/>
    <property type="evidence" value="ECO:0007669"/>
    <property type="project" value="UniProtKB-KW"/>
</dbReference>
<dbReference type="GO" id="GO:0005634">
    <property type="term" value="C:nucleus"/>
    <property type="evidence" value="ECO:0007669"/>
    <property type="project" value="UniProtKB-SubCell"/>
</dbReference>
<evidence type="ECO:0000256" key="7">
    <source>
        <dbReference type="SAM" id="MobiDB-lite"/>
    </source>
</evidence>
<feature type="compositionally biased region" description="Polar residues" evidence="7">
    <location>
        <begin position="197"/>
        <end position="214"/>
    </location>
</feature>
<keyword evidence="2" id="KW-0479">Metal-binding</keyword>
<keyword evidence="10" id="KW-1185">Reference proteome</keyword>
<keyword evidence="5" id="KW-0862">Zinc</keyword>
<dbReference type="Proteomes" id="UP000827092">
    <property type="component" value="Unassembled WGS sequence"/>
</dbReference>
<dbReference type="Pfam" id="PF13912">
    <property type="entry name" value="zf-C2H2_6"/>
    <property type="match status" value="3"/>
</dbReference>
<accession>A0AAV6U971</accession>
<feature type="domain" description="C2H2-type" evidence="8">
    <location>
        <begin position="609"/>
        <end position="636"/>
    </location>
</feature>